<dbReference type="OrthoDB" id="9786526at2"/>
<dbReference type="Gene3D" id="3.40.190.290">
    <property type="match status" value="1"/>
</dbReference>
<dbReference type="Pfam" id="PF03466">
    <property type="entry name" value="LysR_substrate"/>
    <property type="match status" value="1"/>
</dbReference>
<dbReference type="InterPro" id="IPR036390">
    <property type="entry name" value="WH_DNA-bd_sf"/>
</dbReference>
<organism evidence="6 7">
    <name type="scientific">Methylobacterium pseudosasicola</name>
    <dbReference type="NCBI Taxonomy" id="582667"/>
    <lineage>
        <taxon>Bacteria</taxon>
        <taxon>Pseudomonadati</taxon>
        <taxon>Pseudomonadota</taxon>
        <taxon>Alphaproteobacteria</taxon>
        <taxon>Hyphomicrobiales</taxon>
        <taxon>Methylobacteriaceae</taxon>
        <taxon>Methylobacterium</taxon>
    </lineage>
</organism>
<reference evidence="7" key="1">
    <citation type="submission" date="2016-10" db="EMBL/GenBank/DDBJ databases">
        <authorList>
            <person name="Varghese N."/>
            <person name="Submissions S."/>
        </authorList>
    </citation>
    <scope>NUCLEOTIDE SEQUENCE [LARGE SCALE GENOMIC DNA]</scope>
    <source>
        <strain evidence="7">BL36</strain>
    </source>
</reference>
<dbReference type="SUPFAM" id="SSF53850">
    <property type="entry name" value="Periplasmic binding protein-like II"/>
    <property type="match status" value="1"/>
</dbReference>
<evidence type="ECO:0000256" key="1">
    <source>
        <dbReference type="ARBA" id="ARBA00009437"/>
    </source>
</evidence>
<keyword evidence="3" id="KW-0238">DNA-binding</keyword>
<evidence type="ECO:0000256" key="3">
    <source>
        <dbReference type="ARBA" id="ARBA00023125"/>
    </source>
</evidence>
<evidence type="ECO:0000259" key="5">
    <source>
        <dbReference type="PROSITE" id="PS50931"/>
    </source>
</evidence>
<dbReference type="GO" id="GO:0000976">
    <property type="term" value="F:transcription cis-regulatory region binding"/>
    <property type="evidence" value="ECO:0007669"/>
    <property type="project" value="TreeGrafter"/>
</dbReference>
<dbReference type="EMBL" id="FOTK01000026">
    <property type="protein sequence ID" value="SFM30333.1"/>
    <property type="molecule type" value="Genomic_DNA"/>
</dbReference>
<dbReference type="PROSITE" id="PS50931">
    <property type="entry name" value="HTH_LYSR"/>
    <property type="match status" value="1"/>
</dbReference>
<accession>A0A1I4PS83</accession>
<dbReference type="PRINTS" id="PR00039">
    <property type="entry name" value="HTHLYSR"/>
</dbReference>
<evidence type="ECO:0000313" key="7">
    <source>
        <dbReference type="Proteomes" id="UP000199048"/>
    </source>
</evidence>
<sequence length="300" mass="32884">MTTLKQLEAFRWIAILGSFEKAAERLNATQSAISKRIQELEASLGTQVFDRSRRGTQLTVKGEAILALADEMLALRDRVVAIGASQAAAIRQLRFGVTELTALTWLPAFVAEVRATYPSIVLEPVVEQSVDLLVRLQNGSLDFIVVPNSVWQPGFQSTPLATVQNAWMCSPSLIHDRGVVPLANLAEFNILTQGKRSGSGLVMTKWLEERGVRLPPFVMSDSLIAQVGLTISELGISYLPIHCFDGLIERGTLRIVETDPPLPPVTYVALFRANETANVVSAISSIARSTCDFTRPIRWA</sequence>
<comment type="similarity">
    <text evidence="1">Belongs to the LysR transcriptional regulatory family.</text>
</comment>
<dbReference type="GO" id="GO:0003700">
    <property type="term" value="F:DNA-binding transcription factor activity"/>
    <property type="evidence" value="ECO:0007669"/>
    <property type="project" value="InterPro"/>
</dbReference>
<keyword evidence="2" id="KW-0805">Transcription regulation</keyword>
<keyword evidence="4" id="KW-0804">Transcription</keyword>
<dbReference type="AlphaFoldDB" id="A0A1I4PS83"/>
<feature type="domain" description="HTH lysR-type" evidence="5">
    <location>
        <begin position="1"/>
        <end position="59"/>
    </location>
</feature>
<dbReference type="PANTHER" id="PTHR30126:SF77">
    <property type="entry name" value="TRANSCRIPTIONAL REGULATORY PROTEIN"/>
    <property type="match status" value="1"/>
</dbReference>
<dbReference type="SUPFAM" id="SSF46785">
    <property type="entry name" value="Winged helix' DNA-binding domain"/>
    <property type="match status" value="1"/>
</dbReference>
<dbReference type="PANTHER" id="PTHR30126">
    <property type="entry name" value="HTH-TYPE TRANSCRIPTIONAL REGULATOR"/>
    <property type="match status" value="1"/>
</dbReference>
<dbReference type="CDD" id="cd05466">
    <property type="entry name" value="PBP2_LTTR_substrate"/>
    <property type="match status" value="1"/>
</dbReference>
<dbReference type="Pfam" id="PF00126">
    <property type="entry name" value="HTH_1"/>
    <property type="match status" value="1"/>
</dbReference>
<keyword evidence="7" id="KW-1185">Reference proteome</keyword>
<evidence type="ECO:0000313" key="6">
    <source>
        <dbReference type="EMBL" id="SFM30333.1"/>
    </source>
</evidence>
<proteinExistence type="inferred from homology"/>
<dbReference type="RefSeq" id="WP_092043973.1">
    <property type="nucleotide sequence ID" value="NZ_FOTK01000026.1"/>
</dbReference>
<dbReference type="InterPro" id="IPR036388">
    <property type="entry name" value="WH-like_DNA-bd_sf"/>
</dbReference>
<name>A0A1I4PS83_9HYPH</name>
<evidence type="ECO:0000256" key="4">
    <source>
        <dbReference type="ARBA" id="ARBA00023163"/>
    </source>
</evidence>
<evidence type="ECO:0000256" key="2">
    <source>
        <dbReference type="ARBA" id="ARBA00023015"/>
    </source>
</evidence>
<protein>
    <submittedName>
        <fullName evidence="6">Transcriptional regulator, LysR family</fullName>
    </submittedName>
</protein>
<dbReference type="InterPro" id="IPR005119">
    <property type="entry name" value="LysR_subst-bd"/>
</dbReference>
<gene>
    <name evidence="6" type="ORF">SAMN05192568_102611</name>
</gene>
<dbReference type="STRING" id="582667.SAMN05192568_102611"/>
<dbReference type="Proteomes" id="UP000199048">
    <property type="component" value="Unassembled WGS sequence"/>
</dbReference>
<dbReference type="InterPro" id="IPR000847">
    <property type="entry name" value="LysR_HTH_N"/>
</dbReference>
<dbReference type="Gene3D" id="1.10.10.10">
    <property type="entry name" value="Winged helix-like DNA-binding domain superfamily/Winged helix DNA-binding domain"/>
    <property type="match status" value="1"/>
</dbReference>